<evidence type="ECO:0000256" key="12">
    <source>
        <dbReference type="ARBA" id="ARBA00034269"/>
    </source>
</evidence>
<dbReference type="EMBL" id="SOML01000002">
    <property type="protein sequence ID" value="TFD97777.1"/>
    <property type="molecule type" value="Genomic_DNA"/>
</dbReference>
<dbReference type="GO" id="GO:0015087">
    <property type="term" value="F:cobalt ion transmembrane transporter activity"/>
    <property type="evidence" value="ECO:0007669"/>
    <property type="project" value="UniProtKB-UniRule"/>
</dbReference>
<keyword evidence="11 13" id="KW-0472">Membrane</keyword>
<dbReference type="GO" id="GO:0005886">
    <property type="term" value="C:plasma membrane"/>
    <property type="evidence" value="ECO:0007669"/>
    <property type="project" value="UniProtKB-SubCell"/>
</dbReference>
<protein>
    <recommendedName>
        <fullName evidence="3 13">Magnesium transport protein CorA</fullName>
    </recommendedName>
</protein>
<evidence type="ECO:0000313" key="15">
    <source>
        <dbReference type="Proteomes" id="UP000297861"/>
    </source>
</evidence>
<evidence type="ECO:0000256" key="11">
    <source>
        <dbReference type="ARBA" id="ARBA00023136"/>
    </source>
</evidence>
<evidence type="ECO:0000256" key="9">
    <source>
        <dbReference type="ARBA" id="ARBA00022989"/>
    </source>
</evidence>
<dbReference type="OrthoDB" id="9803416at2"/>
<evidence type="ECO:0000256" key="6">
    <source>
        <dbReference type="ARBA" id="ARBA00022519"/>
    </source>
</evidence>
<evidence type="ECO:0000256" key="7">
    <source>
        <dbReference type="ARBA" id="ARBA00022692"/>
    </source>
</evidence>
<dbReference type="SUPFAM" id="SSF144083">
    <property type="entry name" value="Magnesium transport protein CorA, transmembrane region"/>
    <property type="match status" value="1"/>
</dbReference>
<dbReference type="InterPro" id="IPR045863">
    <property type="entry name" value="CorA_TM1_TM2"/>
</dbReference>
<organism evidence="14 15">
    <name type="scientific">Dysgonomonas capnocytophagoides</name>
    <dbReference type="NCBI Taxonomy" id="45254"/>
    <lineage>
        <taxon>Bacteria</taxon>
        <taxon>Pseudomonadati</taxon>
        <taxon>Bacteroidota</taxon>
        <taxon>Bacteroidia</taxon>
        <taxon>Bacteroidales</taxon>
        <taxon>Dysgonomonadaceae</taxon>
        <taxon>Dysgonomonas</taxon>
    </lineage>
</organism>
<dbReference type="Gene3D" id="3.30.460.20">
    <property type="entry name" value="CorA soluble domain-like"/>
    <property type="match status" value="1"/>
</dbReference>
<dbReference type="Gene3D" id="1.20.58.340">
    <property type="entry name" value="Magnesium transport protein CorA, transmembrane region"/>
    <property type="match status" value="1"/>
</dbReference>
<keyword evidence="6" id="KW-0997">Cell inner membrane</keyword>
<comment type="similarity">
    <text evidence="2 13">Belongs to the CorA metal ion transporter (MIT) (TC 1.A.35) family.</text>
</comment>
<evidence type="ECO:0000256" key="3">
    <source>
        <dbReference type="ARBA" id="ARBA00019439"/>
    </source>
</evidence>
<dbReference type="InterPro" id="IPR004488">
    <property type="entry name" value="Mg/Co-transport_prot_CorA"/>
</dbReference>
<evidence type="ECO:0000256" key="2">
    <source>
        <dbReference type="ARBA" id="ARBA00009765"/>
    </source>
</evidence>
<evidence type="ECO:0000256" key="4">
    <source>
        <dbReference type="ARBA" id="ARBA00022448"/>
    </source>
</evidence>
<accession>A0A4Y8L655</accession>
<dbReference type="InterPro" id="IPR045861">
    <property type="entry name" value="CorA_cytoplasmic_dom"/>
</dbReference>
<sequence>MSEVRLFYHKDNVIRISRSIEFLKTNPIKNFLWIDLNNVDEEIENELEDYLKIYIQEEEEMIEIEMSSRYMETSDSLVVNFNFLRLNFEREPVSFILKNNILITVRDEDLTSFQETVKKISASPKNYPTGYHVFVALLETRVEVDADMIEEMTQKITTLSNSLTMDEAADAELLMEIKDLQEKTMLLRENIIEKQRAVSNMLKSELIPYELHSKLTIVVKDINSLLEHIRFSFDRLDYLQDTFLGFVNIEQNKIIKMFTVISVIFMPPTLIASIYGMNFGDSMPELSWKFGYEFSIGLMVFAVAVILFYFKRKKWL</sequence>
<keyword evidence="5 13" id="KW-1003">Cell membrane</keyword>
<dbReference type="SUPFAM" id="SSF143865">
    <property type="entry name" value="CorA soluble domain-like"/>
    <property type="match status" value="1"/>
</dbReference>
<dbReference type="Proteomes" id="UP000297861">
    <property type="component" value="Unassembled WGS sequence"/>
</dbReference>
<evidence type="ECO:0000313" key="14">
    <source>
        <dbReference type="EMBL" id="TFD97777.1"/>
    </source>
</evidence>
<keyword evidence="4 13" id="KW-0813">Transport</keyword>
<evidence type="ECO:0000256" key="8">
    <source>
        <dbReference type="ARBA" id="ARBA00022842"/>
    </source>
</evidence>
<feature type="transmembrane region" description="Helical" evidence="13">
    <location>
        <begin position="290"/>
        <end position="310"/>
    </location>
</feature>
<keyword evidence="9 13" id="KW-1133">Transmembrane helix</keyword>
<dbReference type="InterPro" id="IPR002523">
    <property type="entry name" value="MgTranspt_CorA/ZnTranspt_ZntB"/>
</dbReference>
<dbReference type="GO" id="GO:0000287">
    <property type="term" value="F:magnesium ion binding"/>
    <property type="evidence" value="ECO:0007669"/>
    <property type="project" value="TreeGrafter"/>
</dbReference>
<dbReference type="STRING" id="1121485.GCA_000426485_03342"/>
<dbReference type="PANTHER" id="PTHR46494:SF1">
    <property type="entry name" value="CORA FAMILY METAL ION TRANSPORTER (EUROFUNG)"/>
    <property type="match status" value="1"/>
</dbReference>
<reference evidence="14 15" key="1">
    <citation type="submission" date="2019-03" db="EMBL/GenBank/DDBJ databases">
        <title>San Antonio Military Medical Center submission to MRSN (WRAIR), pending publication.</title>
        <authorList>
            <person name="Blyth D.M."/>
            <person name="Mccarthy S.L."/>
            <person name="Schall S.E."/>
            <person name="Stam J.A."/>
            <person name="Ong A.C."/>
            <person name="Mcgann P.T."/>
        </authorList>
    </citation>
    <scope>NUCLEOTIDE SEQUENCE [LARGE SCALE GENOMIC DNA]</scope>
    <source>
        <strain evidence="14 15">MRSN571793</strain>
    </source>
</reference>
<dbReference type="NCBIfam" id="TIGR00383">
    <property type="entry name" value="corA"/>
    <property type="match status" value="1"/>
</dbReference>
<keyword evidence="7 13" id="KW-0812">Transmembrane</keyword>
<dbReference type="AlphaFoldDB" id="A0A4Y8L655"/>
<feature type="transmembrane region" description="Helical" evidence="13">
    <location>
        <begin position="258"/>
        <end position="278"/>
    </location>
</feature>
<dbReference type="GO" id="GO:0015095">
    <property type="term" value="F:magnesium ion transmembrane transporter activity"/>
    <property type="evidence" value="ECO:0007669"/>
    <property type="project" value="UniProtKB-UniRule"/>
</dbReference>
<dbReference type="Pfam" id="PF01544">
    <property type="entry name" value="CorA"/>
    <property type="match status" value="1"/>
</dbReference>
<dbReference type="GO" id="GO:0050897">
    <property type="term" value="F:cobalt ion binding"/>
    <property type="evidence" value="ECO:0007669"/>
    <property type="project" value="TreeGrafter"/>
</dbReference>
<name>A0A4Y8L655_9BACT</name>
<evidence type="ECO:0000256" key="5">
    <source>
        <dbReference type="ARBA" id="ARBA00022475"/>
    </source>
</evidence>
<proteinExistence type="inferred from homology"/>
<dbReference type="PANTHER" id="PTHR46494">
    <property type="entry name" value="CORA FAMILY METAL ION TRANSPORTER (EUROFUNG)"/>
    <property type="match status" value="1"/>
</dbReference>
<comment type="catalytic activity">
    <reaction evidence="12">
        <text>Mg(2+)(in) = Mg(2+)(out)</text>
        <dbReference type="Rhea" id="RHEA:29827"/>
        <dbReference type="ChEBI" id="CHEBI:18420"/>
    </reaction>
</comment>
<comment type="function">
    <text evidence="13">Mediates influx of magnesium ions.</text>
</comment>
<comment type="caution">
    <text evidence="14">The sequence shown here is derived from an EMBL/GenBank/DDBJ whole genome shotgun (WGS) entry which is preliminary data.</text>
</comment>
<dbReference type="FunFam" id="1.20.58.340:FF:000001">
    <property type="entry name" value="Magnesium transport protein CorA"/>
    <property type="match status" value="1"/>
</dbReference>
<dbReference type="RefSeq" id="WP_026627140.1">
    <property type="nucleotide sequence ID" value="NZ_AP028867.1"/>
</dbReference>
<evidence type="ECO:0000256" key="1">
    <source>
        <dbReference type="ARBA" id="ARBA00004429"/>
    </source>
</evidence>
<evidence type="ECO:0000256" key="13">
    <source>
        <dbReference type="RuleBase" id="RU362010"/>
    </source>
</evidence>
<keyword evidence="10 13" id="KW-0406">Ion transport</keyword>
<comment type="subcellular location">
    <subcellularLocation>
        <location evidence="1">Cell inner membrane</location>
        <topology evidence="1">Multi-pass membrane protein</topology>
    </subcellularLocation>
    <subcellularLocation>
        <location evidence="13">Membrane</location>
        <topology evidence="13">Multi-pass membrane protein</topology>
    </subcellularLocation>
</comment>
<gene>
    <name evidence="13 14" type="primary">corA</name>
    <name evidence="14" type="ORF">E2605_03940</name>
</gene>
<evidence type="ECO:0000256" key="10">
    <source>
        <dbReference type="ARBA" id="ARBA00023065"/>
    </source>
</evidence>
<keyword evidence="15" id="KW-1185">Reference proteome</keyword>
<keyword evidence="8 13" id="KW-0460">Magnesium</keyword>